<protein>
    <submittedName>
        <fullName evidence="1">Uncharacterized protein</fullName>
    </submittedName>
</protein>
<dbReference type="EMBL" id="CP042476">
    <property type="protein sequence ID" value="QED37334.1"/>
    <property type="molecule type" value="Genomic_DNA"/>
</dbReference>
<dbReference type="OrthoDB" id="9793669at2"/>
<organism evidence="1 2">
    <name type="scientific">Antarcticibacterium arcticum</name>
    <dbReference type="NCBI Taxonomy" id="2585771"/>
    <lineage>
        <taxon>Bacteria</taxon>
        <taxon>Pseudomonadati</taxon>
        <taxon>Bacteroidota</taxon>
        <taxon>Flavobacteriia</taxon>
        <taxon>Flavobacteriales</taxon>
        <taxon>Flavobacteriaceae</taxon>
        <taxon>Antarcticibacterium</taxon>
    </lineage>
</organism>
<name>A0A5B8YHN6_9FLAO</name>
<gene>
    <name evidence="1" type="ORF">FK178_06210</name>
</gene>
<accession>A0A5B8YHN6</accession>
<reference evidence="1 2" key="1">
    <citation type="submission" date="2019-08" db="EMBL/GenBank/DDBJ databases">
        <title>Antarcticibacterium arcticum sp. nov., a bacterium isolated from marine sediment of the Canadian Beaufort Sea.</title>
        <authorList>
            <person name="Lee Y.M."/>
            <person name="Baek K."/>
            <person name="Lee D.-H."/>
            <person name="Shin S.C."/>
            <person name="Jin Y.K."/>
            <person name="Park Y."/>
        </authorList>
    </citation>
    <scope>NUCLEOTIDE SEQUENCE [LARGE SCALE GENOMIC DNA]</scope>
    <source>
        <strain evidence="1 2">PAMC 28998</strain>
    </source>
</reference>
<dbReference type="Proteomes" id="UP000321954">
    <property type="component" value="Chromosome"/>
</dbReference>
<dbReference type="AlphaFoldDB" id="A0A5B8YHN6"/>
<dbReference type="RefSeq" id="WP_146832261.1">
    <property type="nucleotide sequence ID" value="NZ_CP042476.1"/>
</dbReference>
<keyword evidence="2" id="KW-1185">Reference proteome</keyword>
<proteinExistence type="predicted"/>
<evidence type="ECO:0000313" key="1">
    <source>
        <dbReference type="EMBL" id="QED37334.1"/>
    </source>
</evidence>
<sequence>MKYYLIFGLFVLSFSGQSQDMKAEILSPDIQIKTAVLAAPEELRSGAKVYGYDKSGKMVVLREGNNYMICLADDPAKKGIAVSCYNNKLEPFMSRGRELSLEGKSEMDKRATRQQEVEAGTLKMPDAPSMTYIFTGNDENYNKTTGELKDGKFRYVIYIPYATTESTGLPDKPEVPGMPWLMDPGTHRAHIMISPVSN</sequence>
<evidence type="ECO:0000313" key="2">
    <source>
        <dbReference type="Proteomes" id="UP000321954"/>
    </source>
</evidence>
<dbReference type="KEGG" id="anp:FK178_06210"/>